<dbReference type="Gene3D" id="1.20.1510.10">
    <property type="entry name" value="Cation efflux protein transmembrane domain"/>
    <property type="match status" value="1"/>
</dbReference>
<evidence type="ECO:0000256" key="6">
    <source>
        <dbReference type="ARBA" id="ARBA00022989"/>
    </source>
</evidence>
<evidence type="ECO:0000256" key="4">
    <source>
        <dbReference type="ARBA" id="ARBA00022692"/>
    </source>
</evidence>
<feature type="transmembrane region" description="Helical" evidence="9">
    <location>
        <begin position="87"/>
        <end position="108"/>
    </location>
</feature>
<feature type="transmembrane region" description="Helical" evidence="9">
    <location>
        <begin position="120"/>
        <end position="144"/>
    </location>
</feature>
<dbReference type="Gene3D" id="3.30.70.1350">
    <property type="entry name" value="Cation efflux protein, cytoplasmic domain"/>
    <property type="match status" value="1"/>
</dbReference>
<evidence type="ECO:0000259" key="11">
    <source>
        <dbReference type="Pfam" id="PF16916"/>
    </source>
</evidence>
<comment type="subcellular location">
    <subcellularLocation>
        <location evidence="1">Membrane</location>
        <topology evidence="1">Multi-pass membrane protein</topology>
    </subcellularLocation>
</comment>
<evidence type="ECO:0000256" key="8">
    <source>
        <dbReference type="ARBA" id="ARBA00023136"/>
    </source>
</evidence>
<keyword evidence="13" id="KW-1185">Reference proteome</keyword>
<keyword evidence="3" id="KW-0813">Transport</keyword>
<feature type="transmembrane region" description="Helical" evidence="9">
    <location>
        <begin position="156"/>
        <end position="178"/>
    </location>
</feature>
<keyword evidence="6 9" id="KW-1133">Transmembrane helix</keyword>
<dbReference type="OrthoDB" id="9809646at2"/>
<evidence type="ECO:0000313" key="13">
    <source>
        <dbReference type="Proteomes" id="UP000184212"/>
    </source>
</evidence>
<dbReference type="AlphaFoldDB" id="A0A1M5U0S1"/>
<dbReference type="Proteomes" id="UP000184212">
    <property type="component" value="Unassembled WGS sequence"/>
</dbReference>
<organism evidence="12 13">
    <name type="scientific">Chryseolinea serpens</name>
    <dbReference type="NCBI Taxonomy" id="947013"/>
    <lineage>
        <taxon>Bacteria</taxon>
        <taxon>Pseudomonadati</taxon>
        <taxon>Bacteroidota</taxon>
        <taxon>Cytophagia</taxon>
        <taxon>Cytophagales</taxon>
        <taxon>Fulvivirgaceae</taxon>
        <taxon>Chryseolinea</taxon>
    </lineage>
</organism>
<evidence type="ECO:0000256" key="2">
    <source>
        <dbReference type="ARBA" id="ARBA00008873"/>
    </source>
</evidence>
<dbReference type="InterPro" id="IPR036837">
    <property type="entry name" value="Cation_efflux_CTD_sf"/>
</dbReference>
<dbReference type="STRING" id="947013.SAMN04488109_4393"/>
<keyword evidence="5" id="KW-0864">Zinc transport</keyword>
<comment type="similarity">
    <text evidence="2">Belongs to the cation diffusion facilitator (CDF) transporter (TC 2.A.4) family. SLC30A subfamily.</text>
</comment>
<protein>
    <submittedName>
        <fullName evidence="12">Cobalt-zinc-cadmium efflux system protein</fullName>
    </submittedName>
</protein>
<reference evidence="12 13" key="1">
    <citation type="submission" date="2016-11" db="EMBL/GenBank/DDBJ databases">
        <authorList>
            <person name="Jaros S."/>
            <person name="Januszkiewicz K."/>
            <person name="Wedrychowicz H."/>
        </authorList>
    </citation>
    <scope>NUCLEOTIDE SEQUENCE [LARGE SCALE GENOMIC DNA]</scope>
    <source>
        <strain evidence="12 13">DSM 24574</strain>
    </source>
</reference>
<dbReference type="NCBIfam" id="TIGR01297">
    <property type="entry name" value="CDF"/>
    <property type="match status" value="1"/>
</dbReference>
<feature type="transmembrane region" description="Helical" evidence="9">
    <location>
        <begin position="21"/>
        <end position="43"/>
    </location>
</feature>
<dbReference type="PANTHER" id="PTHR11562:SF17">
    <property type="entry name" value="RE54080P-RELATED"/>
    <property type="match status" value="1"/>
</dbReference>
<evidence type="ECO:0000256" key="1">
    <source>
        <dbReference type="ARBA" id="ARBA00004141"/>
    </source>
</evidence>
<dbReference type="GO" id="GO:0005886">
    <property type="term" value="C:plasma membrane"/>
    <property type="evidence" value="ECO:0007669"/>
    <property type="project" value="TreeGrafter"/>
</dbReference>
<evidence type="ECO:0000256" key="9">
    <source>
        <dbReference type="SAM" id="Phobius"/>
    </source>
</evidence>
<dbReference type="InterPro" id="IPR002524">
    <property type="entry name" value="Cation_efflux"/>
</dbReference>
<evidence type="ECO:0000256" key="7">
    <source>
        <dbReference type="ARBA" id="ARBA00023065"/>
    </source>
</evidence>
<name>A0A1M5U0S1_9BACT</name>
<sequence length="305" mass="33666">MHDHQHDHHHHALDITHVSRMLVMGIILNLVFVVVEFAAGFYSNALSLLSDAGHNLSDVASLALALVAFKLLAVKPTQKYTYGYRKASILISLLNAVILLIAVGSIGYESFYRFFSPKPVHSSTIIWVASIGIVINALSALLFFRNKEHDLNIKGAYLHLLVDALVSVGVVVSGVVIYYTQWLWIDPLISMVIMVVIISSTWRLLRDSLLLSIDAVPREIDMNAIRAAALKLPGIKDIHHIHVWAISTSENALTAHLVLGEALSLKDSAEVKRKLKHDLEHLGIQHATLETEVSDCHDECGSTTV</sequence>
<dbReference type="Pfam" id="PF01545">
    <property type="entry name" value="Cation_efflux"/>
    <property type="match status" value="1"/>
</dbReference>
<keyword evidence="8 9" id="KW-0472">Membrane</keyword>
<dbReference type="SUPFAM" id="SSF161111">
    <property type="entry name" value="Cation efflux protein transmembrane domain-like"/>
    <property type="match status" value="1"/>
</dbReference>
<evidence type="ECO:0000256" key="3">
    <source>
        <dbReference type="ARBA" id="ARBA00022448"/>
    </source>
</evidence>
<keyword evidence="5" id="KW-0862">Zinc</keyword>
<keyword evidence="7" id="KW-0406">Ion transport</keyword>
<gene>
    <name evidence="12" type="ORF">SAMN04488109_4393</name>
</gene>
<dbReference type="RefSeq" id="WP_073138240.1">
    <property type="nucleotide sequence ID" value="NZ_FQWQ01000003.1"/>
</dbReference>
<feature type="domain" description="Cation efflux protein transmembrane" evidence="10">
    <location>
        <begin position="23"/>
        <end position="210"/>
    </location>
</feature>
<proteinExistence type="inferred from homology"/>
<evidence type="ECO:0000259" key="10">
    <source>
        <dbReference type="Pfam" id="PF01545"/>
    </source>
</evidence>
<evidence type="ECO:0000256" key="5">
    <source>
        <dbReference type="ARBA" id="ARBA00022906"/>
    </source>
</evidence>
<dbReference type="InterPro" id="IPR058533">
    <property type="entry name" value="Cation_efflux_TM"/>
</dbReference>
<dbReference type="SUPFAM" id="SSF160240">
    <property type="entry name" value="Cation efflux protein cytoplasmic domain-like"/>
    <property type="match status" value="1"/>
</dbReference>
<accession>A0A1M5U0S1</accession>
<dbReference type="Pfam" id="PF16916">
    <property type="entry name" value="ZT_dimer"/>
    <property type="match status" value="1"/>
</dbReference>
<keyword evidence="4 9" id="KW-0812">Transmembrane</keyword>
<feature type="domain" description="Cation efflux protein cytoplasmic" evidence="11">
    <location>
        <begin position="217"/>
        <end position="286"/>
    </location>
</feature>
<feature type="transmembrane region" description="Helical" evidence="9">
    <location>
        <begin position="55"/>
        <end position="75"/>
    </location>
</feature>
<dbReference type="GO" id="GO:0005385">
    <property type="term" value="F:zinc ion transmembrane transporter activity"/>
    <property type="evidence" value="ECO:0007669"/>
    <property type="project" value="TreeGrafter"/>
</dbReference>
<evidence type="ECO:0000313" key="12">
    <source>
        <dbReference type="EMBL" id="SHH56627.1"/>
    </source>
</evidence>
<dbReference type="InterPro" id="IPR027470">
    <property type="entry name" value="Cation_efflux_CTD"/>
</dbReference>
<feature type="transmembrane region" description="Helical" evidence="9">
    <location>
        <begin position="184"/>
        <end position="205"/>
    </location>
</feature>
<dbReference type="EMBL" id="FQWQ01000003">
    <property type="protein sequence ID" value="SHH56627.1"/>
    <property type="molecule type" value="Genomic_DNA"/>
</dbReference>
<dbReference type="InterPro" id="IPR050681">
    <property type="entry name" value="CDF/SLC30A"/>
</dbReference>
<dbReference type="PANTHER" id="PTHR11562">
    <property type="entry name" value="CATION EFFLUX PROTEIN/ ZINC TRANSPORTER"/>
    <property type="match status" value="1"/>
</dbReference>
<dbReference type="InterPro" id="IPR027469">
    <property type="entry name" value="Cation_efflux_TMD_sf"/>
</dbReference>